<evidence type="ECO:0000313" key="3">
    <source>
        <dbReference type="Proteomes" id="UP000887229"/>
    </source>
</evidence>
<gene>
    <name evidence="2" type="ORF">F5Z01DRAFT_143366</name>
</gene>
<proteinExistence type="predicted"/>
<comment type="caution">
    <text evidence="2">The sequence shown here is derived from an EMBL/GenBank/DDBJ whole genome shotgun (WGS) entry which is preliminary data.</text>
</comment>
<evidence type="ECO:0000313" key="2">
    <source>
        <dbReference type="EMBL" id="KAG9253528.1"/>
    </source>
</evidence>
<name>A0A9P8CNH6_9HYPO</name>
<dbReference type="Proteomes" id="UP000887229">
    <property type="component" value="Unassembled WGS sequence"/>
</dbReference>
<dbReference type="EMBL" id="MU251257">
    <property type="protein sequence ID" value="KAG9253528.1"/>
    <property type="molecule type" value="Genomic_DNA"/>
</dbReference>
<dbReference type="GeneID" id="70288580"/>
<dbReference type="AlphaFoldDB" id="A0A9P8CNH6"/>
<evidence type="ECO:0000256" key="1">
    <source>
        <dbReference type="SAM" id="MobiDB-lite"/>
    </source>
</evidence>
<organism evidence="2 3">
    <name type="scientific">Emericellopsis atlantica</name>
    <dbReference type="NCBI Taxonomy" id="2614577"/>
    <lineage>
        <taxon>Eukaryota</taxon>
        <taxon>Fungi</taxon>
        <taxon>Dikarya</taxon>
        <taxon>Ascomycota</taxon>
        <taxon>Pezizomycotina</taxon>
        <taxon>Sordariomycetes</taxon>
        <taxon>Hypocreomycetidae</taxon>
        <taxon>Hypocreales</taxon>
        <taxon>Bionectriaceae</taxon>
        <taxon>Emericellopsis</taxon>
    </lineage>
</organism>
<feature type="region of interest" description="Disordered" evidence="1">
    <location>
        <begin position="138"/>
        <end position="165"/>
    </location>
</feature>
<dbReference type="RefSeq" id="XP_046117452.1">
    <property type="nucleotide sequence ID" value="XM_046257677.1"/>
</dbReference>
<sequence length="165" mass="18216">MSAVPTPLLEHVASLNALPPTPKGAGFFSVPDSAICKKSETFVGEYLPAWIGNHAFLTYAFTLAIANHAGWDRSVRARELGFDRELIFLAWALHEMGFDIKDGLKSRMSLELWGGIMAREWILAQEWTLSRREDRRNCLSGGRTRHASPLLDTRSSSGTSARAAG</sequence>
<dbReference type="OrthoDB" id="409121at2759"/>
<feature type="compositionally biased region" description="Low complexity" evidence="1">
    <location>
        <begin position="153"/>
        <end position="165"/>
    </location>
</feature>
<protein>
    <submittedName>
        <fullName evidence="2">Uncharacterized protein</fullName>
    </submittedName>
</protein>
<accession>A0A9P8CNH6</accession>
<reference evidence="2" key="1">
    <citation type="journal article" date="2021" name="IMA Fungus">
        <title>Genomic characterization of three marine fungi, including Emericellopsis atlantica sp. nov. with signatures of a generalist lifestyle and marine biomass degradation.</title>
        <authorList>
            <person name="Hagestad O.C."/>
            <person name="Hou L."/>
            <person name="Andersen J.H."/>
            <person name="Hansen E.H."/>
            <person name="Altermark B."/>
            <person name="Li C."/>
            <person name="Kuhnert E."/>
            <person name="Cox R.J."/>
            <person name="Crous P.W."/>
            <person name="Spatafora J.W."/>
            <person name="Lail K."/>
            <person name="Amirebrahimi M."/>
            <person name="Lipzen A."/>
            <person name="Pangilinan J."/>
            <person name="Andreopoulos W."/>
            <person name="Hayes R.D."/>
            <person name="Ng V."/>
            <person name="Grigoriev I.V."/>
            <person name="Jackson S.A."/>
            <person name="Sutton T.D.S."/>
            <person name="Dobson A.D.W."/>
            <person name="Rama T."/>
        </authorList>
    </citation>
    <scope>NUCLEOTIDE SEQUENCE</scope>
    <source>
        <strain evidence="2">TS7</strain>
    </source>
</reference>
<keyword evidence="3" id="KW-1185">Reference proteome</keyword>